<accession>A0A7W6DFR1</accession>
<dbReference type="RefSeq" id="WP_183955339.1">
    <property type="nucleotide sequence ID" value="NZ_JACIEB010000004.1"/>
</dbReference>
<dbReference type="Pfam" id="PF13469">
    <property type="entry name" value="Sulfotransfer_3"/>
    <property type="match status" value="1"/>
</dbReference>
<comment type="caution">
    <text evidence="1">The sequence shown here is derived from an EMBL/GenBank/DDBJ whole genome shotgun (WGS) entry which is preliminary data.</text>
</comment>
<reference evidence="1 2" key="1">
    <citation type="submission" date="2020-08" db="EMBL/GenBank/DDBJ databases">
        <title>Genomic Encyclopedia of Type Strains, Phase IV (KMG-IV): sequencing the most valuable type-strain genomes for metagenomic binning, comparative biology and taxonomic classification.</title>
        <authorList>
            <person name="Goeker M."/>
        </authorList>
    </citation>
    <scope>NUCLEOTIDE SEQUENCE [LARGE SCALE GENOMIC DNA]</scope>
    <source>
        <strain evidence="1 2">DSM 29348</strain>
    </source>
</reference>
<sequence>MSATTAENIRITDLANPVLTEMQKGALAFAAANPTTLTPEAVLAAAQAQTGLSDFGPGDFRERLAVWMRAGDNDAELSAVGRGSLFSEAVRLASNRLQLEDTVRRHPEILDIPIERPLILAGLPRSGTTYTLQLMSADPRLRSLPHWEAVRPIAAPWIKDGHDSRHDLCAAEWAQTDAIMPYIKMIHEFSPDHISEDIELQGLDFGGYYFEWIAHVPEWRDYQFAYDATPILRYVRKAMQVLSWQKGPNRWVSKCPQHMEQLPAVRGAFPDSYVVINHRDPVASIQSAITGIAYGARLTRTRVDMRGIAQYWIDRYERLLRACVRDRDLIDASQSYDLYFHELMADPFGQLERVYAGAQVPFDQQTRDAFQQAIDHNKRGKHGQLVYNLREDFGIEPAAIRERFQFYYDRFPDVRIEVK</sequence>
<dbReference type="InterPro" id="IPR052736">
    <property type="entry name" value="Stf3_sulfotransferase"/>
</dbReference>
<dbReference type="PANTHER" id="PTHR36451:SF1">
    <property type="entry name" value="OMEGA-HYDROXY-BETA-DIHYDROMENAQUINONE-9 SULFOTRANSFERASE STF3"/>
    <property type="match status" value="1"/>
</dbReference>
<evidence type="ECO:0000313" key="2">
    <source>
        <dbReference type="Proteomes" id="UP000552757"/>
    </source>
</evidence>
<protein>
    <recommendedName>
        <fullName evidence="3">Sulfotransferase</fullName>
    </recommendedName>
</protein>
<proteinExistence type="predicted"/>
<gene>
    <name evidence="1" type="ORF">GGR44_001916</name>
</gene>
<dbReference type="SUPFAM" id="SSF52540">
    <property type="entry name" value="P-loop containing nucleoside triphosphate hydrolases"/>
    <property type="match status" value="1"/>
</dbReference>
<name>A0A7W6DFR1_9SPHN</name>
<dbReference type="AlphaFoldDB" id="A0A7W6DFR1"/>
<dbReference type="EMBL" id="JACIEB010000004">
    <property type="protein sequence ID" value="MBB3982253.1"/>
    <property type="molecule type" value="Genomic_DNA"/>
</dbReference>
<dbReference type="PANTHER" id="PTHR36451">
    <property type="entry name" value="PAPS-DEPENDENT SULFOTRANSFERASE STF3"/>
    <property type="match status" value="1"/>
</dbReference>
<organism evidence="1 2">
    <name type="scientific">Sphingobium fontiphilum</name>
    <dbReference type="NCBI Taxonomy" id="944425"/>
    <lineage>
        <taxon>Bacteria</taxon>
        <taxon>Pseudomonadati</taxon>
        <taxon>Pseudomonadota</taxon>
        <taxon>Alphaproteobacteria</taxon>
        <taxon>Sphingomonadales</taxon>
        <taxon>Sphingomonadaceae</taxon>
        <taxon>Sphingobium</taxon>
    </lineage>
</organism>
<evidence type="ECO:0008006" key="3">
    <source>
        <dbReference type="Google" id="ProtNLM"/>
    </source>
</evidence>
<dbReference type="Proteomes" id="UP000552757">
    <property type="component" value="Unassembled WGS sequence"/>
</dbReference>
<keyword evidence="2" id="KW-1185">Reference proteome</keyword>
<evidence type="ECO:0000313" key="1">
    <source>
        <dbReference type="EMBL" id="MBB3982253.1"/>
    </source>
</evidence>
<dbReference type="Gene3D" id="3.40.50.300">
    <property type="entry name" value="P-loop containing nucleotide triphosphate hydrolases"/>
    <property type="match status" value="1"/>
</dbReference>
<dbReference type="InterPro" id="IPR027417">
    <property type="entry name" value="P-loop_NTPase"/>
</dbReference>